<organism evidence="3 4">
    <name type="scientific">Chondromyces apiculatus DSM 436</name>
    <dbReference type="NCBI Taxonomy" id="1192034"/>
    <lineage>
        <taxon>Bacteria</taxon>
        <taxon>Pseudomonadati</taxon>
        <taxon>Myxococcota</taxon>
        <taxon>Polyangia</taxon>
        <taxon>Polyangiales</taxon>
        <taxon>Polyangiaceae</taxon>
        <taxon>Chondromyces</taxon>
    </lineage>
</organism>
<dbReference type="SUPFAM" id="SSF69255">
    <property type="entry name" value="gp5 N-terminal domain-like"/>
    <property type="match status" value="1"/>
</dbReference>
<accession>A0A017TAS0</accession>
<comment type="caution">
    <text evidence="3">The sequence shown here is derived from an EMBL/GenBank/DDBJ whole genome shotgun (WGS) entry which is preliminary data.</text>
</comment>
<dbReference type="Gene3D" id="2.30.110.50">
    <property type="match status" value="1"/>
</dbReference>
<evidence type="ECO:0000313" key="4">
    <source>
        <dbReference type="Proteomes" id="UP000019678"/>
    </source>
</evidence>
<proteinExistence type="predicted"/>
<protein>
    <submittedName>
        <fullName evidence="3">VgrG protein</fullName>
    </submittedName>
</protein>
<dbReference type="Gene3D" id="3.55.50.10">
    <property type="entry name" value="Baseplate protein-like domains"/>
    <property type="match status" value="1"/>
</dbReference>
<dbReference type="Pfam" id="PF22178">
    <property type="entry name" value="Gp5_trimer_C"/>
    <property type="match status" value="1"/>
</dbReference>
<sequence length="852" mass="88474">MGWMNTPLFLCADAPLSVTALSGVERLGHPSRFELDLLAPEPLDPDALLGQPAAVVLVGAFGQRPVHGIVTSFTALATTQAANSRRYRAVVESAFAVLRYRRQSRIFRKKTAPDILAEVLQGSGLQGDAFVRQLLDQHAERDHTTQYAEEDTAFVRRLCEEEGLYFRFEAREGQDAFVLEDDSTSAPSAEHAVLALADGTQLLEDRPAAYECVALRKRSPGKVTLRDYDPAKPSLLLEGVATAGLAGEQGVEVYRAPGRFATPAEGSARARVLLESLRAEALTYRFQTSSTALAPGLTTRLEATEAYAGTARPEEDLLVVEVRSAWRQDAGEARPASLSVTAIPRTTRYRLPVVTPRPKISGVHPAIITGAPGEEIHTDAAGHVHVRFPWDRAGPSDHRSSRPVRVLQPSLPGPMLLPRMGWEVAVGFEDGDPDRPFVLGRAYNARQPPPFPLPANKAITALSTQSSPGGGRRNAVHVDDAAGRQHMVWDAGFAKRITVGNDMTTQTVGFEVTTVKGSQTRTVGADETVSVKDALIVEVGSQSATVGGNQSITVKASGSTLVGSESVLIGGALIEQVGNPVTGTEEWVKAAGIQVAAGIPLVGPFLSAAAEIGKSVYEGYQDRGEKGALLALAQSGVKLCVGQLPGGDAIVAAVDATGLPPWSDRARQPEGAAAAGGGGGSAAAQGASGVAVGPGHRKTIVDGMMFEGIGALCAMATPGSIKWTSLGASSIAVGGSHSTKAIKISRTTGGISSDTAAAISLKAAQVIGRTIGSAANLSVAGALKSKAGGEHHIKVGGALTIQVGGSITLKGSNVTFQVGSSIVAVHGGGVTMKASKVVVNGKAVQSKKASTR</sequence>
<dbReference type="InterPro" id="IPR017847">
    <property type="entry name" value="T6SS_RhsGE_Vgr_subset"/>
</dbReference>
<evidence type="ECO:0000256" key="1">
    <source>
        <dbReference type="SAM" id="MobiDB-lite"/>
    </source>
</evidence>
<dbReference type="NCBIfam" id="TIGR03361">
    <property type="entry name" value="VI_Rhs_Vgr"/>
    <property type="match status" value="1"/>
</dbReference>
<name>A0A017TAS0_9BACT</name>
<dbReference type="SUPFAM" id="SSF69349">
    <property type="entry name" value="Phage fibre proteins"/>
    <property type="match status" value="2"/>
</dbReference>
<gene>
    <name evidence="3" type="ORF">CAP_2457</name>
</gene>
<feature type="region of interest" description="Disordered" evidence="1">
    <location>
        <begin position="661"/>
        <end position="680"/>
    </location>
</feature>
<dbReference type="Gene3D" id="4.10.220.110">
    <property type="match status" value="1"/>
</dbReference>
<evidence type="ECO:0000259" key="2">
    <source>
        <dbReference type="Pfam" id="PF22178"/>
    </source>
</evidence>
<evidence type="ECO:0000313" key="3">
    <source>
        <dbReference type="EMBL" id="EYF05997.1"/>
    </source>
</evidence>
<dbReference type="Proteomes" id="UP000019678">
    <property type="component" value="Unassembled WGS sequence"/>
</dbReference>
<dbReference type="eggNOG" id="COG3501">
    <property type="taxonomic scope" value="Bacteria"/>
</dbReference>
<dbReference type="Pfam" id="PF05954">
    <property type="entry name" value="Phage_GPD"/>
    <property type="match status" value="1"/>
</dbReference>
<feature type="domain" description="Gp5/Type VI secretion system Vgr C-terminal trimerisation" evidence="2">
    <location>
        <begin position="462"/>
        <end position="565"/>
    </location>
</feature>
<dbReference type="EMBL" id="ASRX01000019">
    <property type="protein sequence ID" value="EYF05997.1"/>
    <property type="molecule type" value="Genomic_DNA"/>
</dbReference>
<reference evidence="3 4" key="1">
    <citation type="submission" date="2013-05" db="EMBL/GenBank/DDBJ databases">
        <title>Genome assembly of Chondromyces apiculatus DSM 436.</title>
        <authorList>
            <person name="Sharma G."/>
            <person name="Khatri I."/>
            <person name="Kaur C."/>
            <person name="Mayilraj S."/>
            <person name="Subramanian S."/>
        </authorList>
    </citation>
    <scope>NUCLEOTIDE SEQUENCE [LARGE SCALE GENOMIC DNA]</scope>
    <source>
        <strain evidence="3 4">DSM 436</strain>
    </source>
</reference>
<dbReference type="SUPFAM" id="SSF69279">
    <property type="entry name" value="Phage tail proteins"/>
    <property type="match status" value="2"/>
</dbReference>
<dbReference type="STRING" id="1192034.CAP_2457"/>
<dbReference type="InterPro" id="IPR006533">
    <property type="entry name" value="T6SS_Vgr_RhsGE"/>
</dbReference>
<keyword evidence="4" id="KW-1185">Reference proteome</keyword>
<dbReference type="InterPro" id="IPR054030">
    <property type="entry name" value="Gp5_Vgr_C"/>
</dbReference>
<dbReference type="AlphaFoldDB" id="A0A017TAS0"/>
<dbReference type="InterPro" id="IPR037026">
    <property type="entry name" value="Vgr_OB-fold_dom_sf"/>
</dbReference>
<dbReference type="Gene3D" id="2.40.50.230">
    <property type="entry name" value="Gp5 N-terminal domain"/>
    <property type="match status" value="1"/>
</dbReference>
<dbReference type="NCBIfam" id="TIGR01646">
    <property type="entry name" value="vgr_GE"/>
    <property type="match status" value="1"/>
</dbReference>